<evidence type="ECO:0000256" key="16">
    <source>
        <dbReference type="SAM" id="Phobius"/>
    </source>
</evidence>
<proteinExistence type="predicted"/>
<dbReference type="PANTHER" id="PTHR32282">
    <property type="entry name" value="BINDING PROTEIN TRANSPEPTIDASE, PUTATIVE-RELATED"/>
    <property type="match status" value="1"/>
</dbReference>
<gene>
    <name evidence="19" type="ORF">ACFQ2J_01075</name>
</gene>
<evidence type="ECO:0000256" key="3">
    <source>
        <dbReference type="ARBA" id="ARBA00022670"/>
    </source>
</evidence>
<evidence type="ECO:0000256" key="10">
    <source>
        <dbReference type="ARBA" id="ARBA00022989"/>
    </source>
</evidence>
<dbReference type="GO" id="GO:0016757">
    <property type="term" value="F:glycosyltransferase activity"/>
    <property type="evidence" value="ECO:0007669"/>
    <property type="project" value="UniProtKB-KW"/>
</dbReference>
<feature type="transmembrane region" description="Helical" evidence="16">
    <location>
        <begin position="20"/>
        <end position="41"/>
    </location>
</feature>
<keyword evidence="7" id="KW-0378">Hydrolase</keyword>
<evidence type="ECO:0000256" key="14">
    <source>
        <dbReference type="ARBA" id="ARBA00034000"/>
    </source>
</evidence>
<keyword evidence="3" id="KW-0645">Protease</keyword>
<name>A0ABW3KVV7_9BACI</name>
<evidence type="ECO:0000256" key="12">
    <source>
        <dbReference type="ARBA" id="ARBA00023268"/>
    </source>
</evidence>
<comment type="catalytic activity">
    <reaction evidence="15">
        <text>[GlcNAc-(1-&gt;4)-Mur2Ac(oyl-L-Ala-gamma-D-Glu-L-Lys-D-Ala-D-Ala)](n)-di-trans,octa-cis-undecaprenyl diphosphate + beta-D-GlcNAc-(1-&gt;4)-Mur2Ac(oyl-L-Ala-gamma-D-Glu-L-Lys-D-Ala-D-Ala)-di-trans,octa-cis-undecaprenyl diphosphate = [GlcNAc-(1-&gt;4)-Mur2Ac(oyl-L-Ala-gamma-D-Glu-L-Lys-D-Ala-D-Ala)](n+1)-di-trans,octa-cis-undecaprenyl diphosphate + di-trans,octa-cis-undecaprenyl diphosphate + H(+)</text>
        <dbReference type="Rhea" id="RHEA:23708"/>
        <dbReference type="Rhea" id="RHEA-COMP:9602"/>
        <dbReference type="Rhea" id="RHEA-COMP:9603"/>
        <dbReference type="ChEBI" id="CHEBI:15378"/>
        <dbReference type="ChEBI" id="CHEBI:58405"/>
        <dbReference type="ChEBI" id="CHEBI:60033"/>
        <dbReference type="ChEBI" id="CHEBI:78435"/>
        <dbReference type="EC" id="2.4.99.28"/>
    </reaction>
</comment>
<accession>A0ABW3KVV7</accession>
<comment type="catalytic activity">
    <reaction evidence="14">
        <text>Preferential cleavage: (Ac)2-L-Lys-D-Ala-|-D-Ala. Also transpeptidation of peptidyl-alanyl moieties that are N-acyl substituents of D-alanine.</text>
        <dbReference type="EC" id="3.4.16.4"/>
    </reaction>
</comment>
<dbReference type="EC" id="2.4.-.-" evidence="19"/>
<keyword evidence="2" id="KW-0121">Carboxypeptidase</keyword>
<evidence type="ECO:0000259" key="18">
    <source>
        <dbReference type="Pfam" id="PF00912"/>
    </source>
</evidence>
<dbReference type="InterPro" id="IPR023346">
    <property type="entry name" value="Lysozyme-like_dom_sf"/>
</dbReference>
<dbReference type="SUPFAM" id="SSF53955">
    <property type="entry name" value="Lysozyme-like"/>
    <property type="match status" value="1"/>
</dbReference>
<sequence>MSLRKQVKAKFFAGFIRHKWPLITAFSLIGLVIIGYLFILFGGRLVVDEKALVLDAATTIETEDGTIIERMYKENRTLITSEEIPEHVKDAFIAIEDSRFYEHSGLDPQAIARAVYKDIIAMAKVEGGSTITQQLAKNLFLTNDKTWMRKTKEVMAAIYLERNYSKEEILELYLNSIYFGSGVYGIGEASHHYFNKPVTELTAAEGAVLAALPKAPNTYSPLKNPEEALKRRNVVLNRMHDLKMISTEELLQLQGTTLGAEKGERSFGTWSNSYVDLVIKEAASDYKLSREELKRGGYRLVVNMYRDIQQIAYEQFQEAKFVPGSVEGVQGAFTLIDQDSGAIVAAIGGRDFQHGQLNRVTVRRQPGSTIKPLAVYGPALMKDYDPYSMLVDRQMEFGEFAPENYDESYDGLTSMYEALVQSKNIPAVGLLDQIGIAESKKYLDKLGLPTEDKGLSIALGGLSEGYTPLQLAEAYRSFAHEGKAVDASAIVSIEDRNGKTVGSMEQKERQVFSKEVAHTMTQMLQRVITHGTGTAGTYEKALAGKTGTQQHPHVEGKNKDVWFVGFTPEYVGSVWMGYDQSDKNHYLEGGSSYPTKLMKSILTEIDKQKQLSDDFPTAEGLKELPPPIELPIITDLEVDLKVGGLSLVRGEMTWTPSSDNRVVYRIYESVPGPDVRVDEVEGTGSYTVGNLDLFEESTYYIVPYDPLTKMEGTPSNEAVLEWDL</sequence>
<evidence type="ECO:0000256" key="4">
    <source>
        <dbReference type="ARBA" id="ARBA00022676"/>
    </source>
</evidence>
<dbReference type="EMBL" id="JBHTKL010000001">
    <property type="protein sequence ID" value="MFD1017775.1"/>
    <property type="molecule type" value="Genomic_DNA"/>
</dbReference>
<comment type="caution">
    <text evidence="19">The sequence shown here is derived from an EMBL/GenBank/DDBJ whole genome shotgun (WGS) entry which is preliminary data.</text>
</comment>
<keyword evidence="6 16" id="KW-0812">Transmembrane</keyword>
<organism evidence="19 20">
    <name type="scientific">Thalassobacillus hwangdonensis</name>
    <dbReference type="NCBI Taxonomy" id="546108"/>
    <lineage>
        <taxon>Bacteria</taxon>
        <taxon>Bacillati</taxon>
        <taxon>Bacillota</taxon>
        <taxon>Bacilli</taxon>
        <taxon>Bacillales</taxon>
        <taxon>Bacillaceae</taxon>
        <taxon>Thalassobacillus</taxon>
    </lineage>
</organism>
<dbReference type="SUPFAM" id="SSF56601">
    <property type="entry name" value="beta-lactamase/transpeptidase-like"/>
    <property type="match status" value="1"/>
</dbReference>
<evidence type="ECO:0000256" key="11">
    <source>
        <dbReference type="ARBA" id="ARBA00023136"/>
    </source>
</evidence>
<keyword evidence="5 19" id="KW-0808">Transferase</keyword>
<keyword evidence="12" id="KW-0511">Multifunctional enzyme</keyword>
<keyword evidence="20" id="KW-1185">Reference proteome</keyword>
<dbReference type="Gene3D" id="1.10.3810.10">
    <property type="entry name" value="Biosynthetic peptidoglycan transglycosylase-like"/>
    <property type="match status" value="1"/>
</dbReference>
<dbReference type="RefSeq" id="WP_386055770.1">
    <property type="nucleotide sequence ID" value="NZ_JBHTKL010000001.1"/>
</dbReference>
<evidence type="ECO:0000256" key="8">
    <source>
        <dbReference type="ARBA" id="ARBA00022960"/>
    </source>
</evidence>
<feature type="domain" description="Glycosyl transferase family 51" evidence="18">
    <location>
        <begin position="65"/>
        <end position="240"/>
    </location>
</feature>
<evidence type="ECO:0000313" key="20">
    <source>
        <dbReference type="Proteomes" id="UP001596990"/>
    </source>
</evidence>
<keyword evidence="8" id="KW-0133">Cell shape</keyword>
<dbReference type="PANTHER" id="PTHR32282:SF32">
    <property type="entry name" value="PENICILLIN-BINDING PROTEIN 2A"/>
    <property type="match status" value="1"/>
</dbReference>
<keyword evidence="10 16" id="KW-1133">Transmembrane helix</keyword>
<keyword evidence="4 19" id="KW-0328">Glycosyltransferase</keyword>
<evidence type="ECO:0000256" key="2">
    <source>
        <dbReference type="ARBA" id="ARBA00022645"/>
    </source>
</evidence>
<dbReference type="InterPro" id="IPR001460">
    <property type="entry name" value="PCN-bd_Tpept"/>
</dbReference>
<protein>
    <submittedName>
        <fullName evidence="19">Transglycosylase domain-containing protein</fullName>
        <ecNumber evidence="19">2.4.-.-</ecNumber>
    </submittedName>
</protein>
<keyword evidence="11 16" id="KW-0472">Membrane</keyword>
<dbReference type="Proteomes" id="UP001596990">
    <property type="component" value="Unassembled WGS sequence"/>
</dbReference>
<evidence type="ECO:0000256" key="7">
    <source>
        <dbReference type="ARBA" id="ARBA00022801"/>
    </source>
</evidence>
<dbReference type="NCBIfam" id="TIGR02074">
    <property type="entry name" value="PBP_1a_fam"/>
    <property type="match status" value="1"/>
</dbReference>
<evidence type="ECO:0000256" key="15">
    <source>
        <dbReference type="ARBA" id="ARBA00049902"/>
    </source>
</evidence>
<feature type="domain" description="Penicillin-binding protein transpeptidase" evidence="17">
    <location>
        <begin position="331"/>
        <end position="602"/>
    </location>
</feature>
<dbReference type="InterPro" id="IPR050396">
    <property type="entry name" value="Glycosyltr_51/Transpeptidase"/>
</dbReference>
<dbReference type="Pfam" id="PF00905">
    <property type="entry name" value="Transpeptidase"/>
    <property type="match status" value="1"/>
</dbReference>
<dbReference type="InterPro" id="IPR001264">
    <property type="entry name" value="Glyco_trans_51"/>
</dbReference>
<evidence type="ECO:0000313" key="19">
    <source>
        <dbReference type="EMBL" id="MFD1017775.1"/>
    </source>
</evidence>
<evidence type="ECO:0000256" key="9">
    <source>
        <dbReference type="ARBA" id="ARBA00022984"/>
    </source>
</evidence>
<evidence type="ECO:0000256" key="13">
    <source>
        <dbReference type="ARBA" id="ARBA00023316"/>
    </source>
</evidence>
<keyword evidence="9" id="KW-0573">Peptidoglycan synthesis</keyword>
<evidence type="ECO:0000259" key="17">
    <source>
        <dbReference type="Pfam" id="PF00905"/>
    </source>
</evidence>
<dbReference type="Gene3D" id="3.40.710.10">
    <property type="entry name" value="DD-peptidase/beta-lactamase superfamily"/>
    <property type="match status" value="1"/>
</dbReference>
<dbReference type="InterPro" id="IPR012338">
    <property type="entry name" value="Beta-lactam/transpept-like"/>
</dbReference>
<evidence type="ECO:0000256" key="5">
    <source>
        <dbReference type="ARBA" id="ARBA00022679"/>
    </source>
</evidence>
<reference evidence="20" key="1">
    <citation type="journal article" date="2019" name="Int. J. Syst. Evol. Microbiol.">
        <title>The Global Catalogue of Microorganisms (GCM) 10K type strain sequencing project: providing services to taxonomists for standard genome sequencing and annotation.</title>
        <authorList>
            <consortium name="The Broad Institute Genomics Platform"/>
            <consortium name="The Broad Institute Genome Sequencing Center for Infectious Disease"/>
            <person name="Wu L."/>
            <person name="Ma J."/>
        </authorList>
    </citation>
    <scope>NUCLEOTIDE SEQUENCE [LARGE SCALE GENOMIC DNA]</scope>
    <source>
        <strain evidence="20">CCUG 56607</strain>
    </source>
</reference>
<keyword evidence="13" id="KW-0961">Cell wall biogenesis/degradation</keyword>
<keyword evidence="1" id="KW-1003">Cell membrane</keyword>
<dbReference type="InterPro" id="IPR036950">
    <property type="entry name" value="PBP_transglycosylase"/>
</dbReference>
<evidence type="ECO:0000256" key="6">
    <source>
        <dbReference type="ARBA" id="ARBA00022692"/>
    </source>
</evidence>
<evidence type="ECO:0000256" key="1">
    <source>
        <dbReference type="ARBA" id="ARBA00022475"/>
    </source>
</evidence>
<dbReference type="Pfam" id="PF00912">
    <property type="entry name" value="Transgly"/>
    <property type="match status" value="1"/>
</dbReference>